<dbReference type="PROSITE" id="PS50885">
    <property type="entry name" value="HAMP"/>
    <property type="match status" value="1"/>
</dbReference>
<dbReference type="SMART" id="SM00283">
    <property type="entry name" value="MA"/>
    <property type="match status" value="1"/>
</dbReference>
<evidence type="ECO:0000313" key="7">
    <source>
        <dbReference type="EMBL" id="EPZ14291.1"/>
    </source>
</evidence>
<dbReference type="AlphaFoldDB" id="S9ZI59"/>
<dbReference type="PROSITE" id="PS50111">
    <property type="entry name" value="CHEMOTAXIS_TRANSDUC_2"/>
    <property type="match status" value="1"/>
</dbReference>
<dbReference type="STRING" id="1348657.M622_06850"/>
<keyword evidence="4" id="KW-1133">Transmembrane helix</keyword>
<evidence type="ECO:0008006" key="9">
    <source>
        <dbReference type="Google" id="ProtNLM"/>
    </source>
</evidence>
<gene>
    <name evidence="7" type="ORF">M622_06850</name>
</gene>
<keyword evidence="4" id="KW-0812">Transmembrane</keyword>
<dbReference type="OrthoDB" id="2489132at2"/>
<dbReference type="EMBL" id="ATJV01000092">
    <property type="protein sequence ID" value="EPZ14291.1"/>
    <property type="molecule type" value="Genomic_DNA"/>
</dbReference>
<dbReference type="PANTHER" id="PTHR32089:SF112">
    <property type="entry name" value="LYSOZYME-LIKE PROTEIN-RELATED"/>
    <property type="match status" value="1"/>
</dbReference>
<protein>
    <recommendedName>
        <fullName evidence="9">Methyl-accepting chemotaxis protein</fullName>
    </recommendedName>
</protein>
<keyword evidence="1 3" id="KW-0807">Transducer</keyword>
<evidence type="ECO:0000259" key="6">
    <source>
        <dbReference type="PROSITE" id="PS50885"/>
    </source>
</evidence>
<dbReference type="PRINTS" id="PR00260">
    <property type="entry name" value="CHEMTRNSDUCR"/>
</dbReference>
<keyword evidence="8" id="KW-1185">Reference proteome</keyword>
<dbReference type="PATRIC" id="fig|1348657.5.peg.3357"/>
<dbReference type="InterPro" id="IPR004090">
    <property type="entry name" value="Chemotax_Me-accpt_rcpt"/>
</dbReference>
<evidence type="ECO:0000313" key="8">
    <source>
        <dbReference type="Proteomes" id="UP000015455"/>
    </source>
</evidence>
<evidence type="ECO:0000256" key="1">
    <source>
        <dbReference type="ARBA" id="ARBA00023224"/>
    </source>
</evidence>
<dbReference type="SMART" id="SM00304">
    <property type="entry name" value="HAMP"/>
    <property type="match status" value="3"/>
</dbReference>
<feature type="domain" description="Methyl-accepting transducer" evidence="5">
    <location>
        <begin position="154"/>
        <end position="390"/>
    </location>
</feature>
<evidence type="ECO:0000256" key="2">
    <source>
        <dbReference type="ARBA" id="ARBA00029447"/>
    </source>
</evidence>
<dbReference type="Pfam" id="PF00015">
    <property type="entry name" value="MCPsignal"/>
    <property type="match status" value="1"/>
</dbReference>
<reference evidence="7 8" key="1">
    <citation type="submission" date="2013-06" db="EMBL/GenBank/DDBJ databases">
        <title>Draft genome sequence of Thauera terpenica.</title>
        <authorList>
            <person name="Liu B."/>
            <person name="Frostegard A.H."/>
            <person name="Shapleigh J.P."/>
        </authorList>
    </citation>
    <scope>NUCLEOTIDE SEQUENCE [LARGE SCALE GENOMIC DNA]</scope>
    <source>
        <strain evidence="7 8">58Eu</strain>
    </source>
</reference>
<evidence type="ECO:0000256" key="4">
    <source>
        <dbReference type="SAM" id="Phobius"/>
    </source>
</evidence>
<dbReference type="RefSeq" id="WP_021250748.1">
    <property type="nucleotide sequence ID" value="NZ_ATJV01000092.1"/>
</dbReference>
<feature type="transmembrane region" description="Helical" evidence="4">
    <location>
        <begin position="74"/>
        <end position="93"/>
    </location>
</feature>
<evidence type="ECO:0000259" key="5">
    <source>
        <dbReference type="PROSITE" id="PS50111"/>
    </source>
</evidence>
<sequence>MSTLTRLYETIEKTFWNSLSRKLSSFLLLCVFNLAYLGVQVWQTSAIKLALAGGAPEPELVAGIIATLQDGQRAMIIVSVLLLLLTAAQVAYLRHLIVRPIRGIINTFNEIGRGEADFSRDLPLVTHDEFRELAGSYNRFADKMRHIIGEVRTSSVGIAREAVQVRVTVEATAEHAREQGRMTTTVFDASSASTAAIDDVSRSTTQITTSTDDNLRIARASLGEMQDIAGRINAVSDKLLQFNHTVDDLSQRSENVKQVAVLIREIADQTNLLALNAAIEAARAGEAGRGFAVVADEVRKLAERVNTATAEIVGNINGMLELVAETRSENEVINADVIHARAVVDRSAHQFGHMVGEFEATGAQLAQIATAMSSLSHTNASVHEKVSAINALSRQVAAEMDDSEQRTAQLTKATEGVQELVSRFKTGRGAFDLAVEQARCFRDRVQEQLEHMAHSGVDVFDRRYQPIPNTNPPKFRTSWGDEFAQRCQGILDDTLATTRGAAFAVAVNADSYLSVHNTRFSRPLTGDYEQDLLGNRTCRKFERPPELRAARNTEPLLLQTYLRDTGEILCDIAMPLNLGGRHWGNIRIGVPVDGLLGD</sequence>
<keyword evidence="4" id="KW-0472">Membrane</keyword>
<dbReference type="GO" id="GO:0004888">
    <property type="term" value="F:transmembrane signaling receptor activity"/>
    <property type="evidence" value="ECO:0007669"/>
    <property type="project" value="InterPro"/>
</dbReference>
<dbReference type="GO" id="GO:0016020">
    <property type="term" value="C:membrane"/>
    <property type="evidence" value="ECO:0007669"/>
    <property type="project" value="InterPro"/>
</dbReference>
<name>S9ZI59_9RHOO</name>
<comment type="caution">
    <text evidence="7">The sequence shown here is derived from an EMBL/GenBank/DDBJ whole genome shotgun (WGS) entry which is preliminary data.</text>
</comment>
<accession>S9ZI59</accession>
<dbReference type="InterPro" id="IPR003660">
    <property type="entry name" value="HAMP_dom"/>
</dbReference>
<dbReference type="CDD" id="cd06225">
    <property type="entry name" value="HAMP"/>
    <property type="match status" value="1"/>
</dbReference>
<dbReference type="SUPFAM" id="SSF58104">
    <property type="entry name" value="Methyl-accepting chemotaxis protein (MCP) signaling domain"/>
    <property type="match status" value="1"/>
</dbReference>
<dbReference type="InterPro" id="IPR004089">
    <property type="entry name" value="MCPsignal_dom"/>
</dbReference>
<proteinExistence type="inferred from homology"/>
<dbReference type="Pfam" id="PF00672">
    <property type="entry name" value="HAMP"/>
    <property type="match status" value="1"/>
</dbReference>
<comment type="similarity">
    <text evidence="2">Belongs to the methyl-accepting chemotaxis (MCP) protein family.</text>
</comment>
<dbReference type="GO" id="GO:0006935">
    <property type="term" value="P:chemotaxis"/>
    <property type="evidence" value="ECO:0007669"/>
    <property type="project" value="InterPro"/>
</dbReference>
<dbReference type="GO" id="GO:0007165">
    <property type="term" value="P:signal transduction"/>
    <property type="evidence" value="ECO:0007669"/>
    <property type="project" value="UniProtKB-KW"/>
</dbReference>
<evidence type="ECO:0000256" key="3">
    <source>
        <dbReference type="PROSITE-ProRule" id="PRU00284"/>
    </source>
</evidence>
<dbReference type="Proteomes" id="UP000015455">
    <property type="component" value="Unassembled WGS sequence"/>
</dbReference>
<dbReference type="PANTHER" id="PTHR32089">
    <property type="entry name" value="METHYL-ACCEPTING CHEMOTAXIS PROTEIN MCPB"/>
    <property type="match status" value="1"/>
</dbReference>
<organism evidence="7 8">
    <name type="scientific">Thauera terpenica 58Eu</name>
    <dbReference type="NCBI Taxonomy" id="1348657"/>
    <lineage>
        <taxon>Bacteria</taxon>
        <taxon>Pseudomonadati</taxon>
        <taxon>Pseudomonadota</taxon>
        <taxon>Betaproteobacteria</taxon>
        <taxon>Rhodocyclales</taxon>
        <taxon>Zoogloeaceae</taxon>
        <taxon>Thauera</taxon>
    </lineage>
</organism>
<dbReference type="Gene3D" id="1.10.287.950">
    <property type="entry name" value="Methyl-accepting chemotaxis protein"/>
    <property type="match status" value="1"/>
</dbReference>
<feature type="domain" description="HAMP" evidence="6">
    <location>
        <begin position="95"/>
        <end position="149"/>
    </location>
</feature>
<dbReference type="eggNOG" id="COG0840">
    <property type="taxonomic scope" value="Bacteria"/>
</dbReference>